<dbReference type="OrthoDB" id="9779074at2"/>
<dbReference type="InterPro" id="IPR018062">
    <property type="entry name" value="HTH_AraC-typ_CS"/>
</dbReference>
<evidence type="ECO:0000256" key="4">
    <source>
        <dbReference type="SAM" id="Phobius"/>
    </source>
</evidence>
<dbReference type="AlphaFoldDB" id="A0A1M6NUB1"/>
<feature type="transmembrane region" description="Helical" evidence="4">
    <location>
        <begin position="93"/>
        <end position="111"/>
    </location>
</feature>
<sequence length="401" mass="46045">MHPYISILTIFLAVLMAYRNWNVNKNTIFLSGFIFVFALYSLIHYVLLINKDVFLLAVFYNNNAPIGFLVGPLLYFYVRGTLFDNGKLTKKDLLHLIPALINSISIIPYVLTPFSYKLALAERLVKDAMVARTFTVGLYPNIVNMIARPTLLCIYTVSSLAMLYHFYQKAKKNNSIYEKQTHRMLVWLSCFLAIILFAVVSFAVISYLFLREPHPDLQLLLNSTPMNIVGICLLMIPASLLVFPELLYGIPQINEDEKTFFLQPNDFTTDRKNTSEKETSNEDVDPRFIELSESILVYIKESEIFLNPDFSMEELSRSMNVPKHHLYYCFNSILKIKLTKLRSELRVEYAKKLIEDGLLESLTLDAIGNKAGFSSRSSFQSTFKEEVGCTPGMYLKLKTEI</sequence>
<evidence type="ECO:0000256" key="3">
    <source>
        <dbReference type="ARBA" id="ARBA00023163"/>
    </source>
</evidence>
<dbReference type="InterPro" id="IPR009057">
    <property type="entry name" value="Homeodomain-like_sf"/>
</dbReference>
<feature type="transmembrane region" description="Helical" evidence="4">
    <location>
        <begin position="28"/>
        <end position="47"/>
    </location>
</feature>
<evidence type="ECO:0000313" key="6">
    <source>
        <dbReference type="EMBL" id="SHJ99319.1"/>
    </source>
</evidence>
<dbReference type="SMART" id="SM00342">
    <property type="entry name" value="HTH_ARAC"/>
    <property type="match status" value="1"/>
</dbReference>
<keyword evidence="2 6" id="KW-0238">DNA-binding</keyword>
<dbReference type="PANTHER" id="PTHR43280">
    <property type="entry name" value="ARAC-FAMILY TRANSCRIPTIONAL REGULATOR"/>
    <property type="match status" value="1"/>
</dbReference>
<dbReference type="RefSeq" id="WP_072996396.1">
    <property type="nucleotide sequence ID" value="NZ_FRAM01000001.1"/>
</dbReference>
<dbReference type="PROSITE" id="PS00041">
    <property type="entry name" value="HTH_ARAC_FAMILY_1"/>
    <property type="match status" value="1"/>
</dbReference>
<evidence type="ECO:0000313" key="7">
    <source>
        <dbReference type="Proteomes" id="UP000184498"/>
    </source>
</evidence>
<keyword evidence="3" id="KW-0804">Transcription</keyword>
<dbReference type="PANTHER" id="PTHR43280:SF2">
    <property type="entry name" value="HTH-TYPE TRANSCRIPTIONAL REGULATOR EXSA"/>
    <property type="match status" value="1"/>
</dbReference>
<feature type="transmembrane region" description="Helical" evidence="4">
    <location>
        <begin position="146"/>
        <end position="164"/>
    </location>
</feature>
<dbReference type="GO" id="GO:0003700">
    <property type="term" value="F:DNA-binding transcription factor activity"/>
    <property type="evidence" value="ECO:0007669"/>
    <property type="project" value="InterPro"/>
</dbReference>
<protein>
    <submittedName>
        <fullName evidence="6">AraC-type DNA-binding protein</fullName>
    </submittedName>
</protein>
<evidence type="ECO:0000259" key="5">
    <source>
        <dbReference type="PROSITE" id="PS01124"/>
    </source>
</evidence>
<evidence type="ECO:0000256" key="2">
    <source>
        <dbReference type="ARBA" id="ARBA00023125"/>
    </source>
</evidence>
<dbReference type="SUPFAM" id="SSF46689">
    <property type="entry name" value="Homeodomain-like"/>
    <property type="match status" value="1"/>
</dbReference>
<feature type="transmembrane region" description="Helical" evidence="4">
    <location>
        <begin position="53"/>
        <end position="78"/>
    </location>
</feature>
<keyword evidence="1" id="KW-0805">Transcription regulation</keyword>
<keyword evidence="4" id="KW-0472">Membrane</keyword>
<dbReference type="InterPro" id="IPR018060">
    <property type="entry name" value="HTH_AraC"/>
</dbReference>
<gene>
    <name evidence="6" type="ORF">SAMN05444371_0656</name>
</gene>
<dbReference type="STRING" id="216903.SAMN05444371_0656"/>
<dbReference type="Gene3D" id="1.10.10.60">
    <property type="entry name" value="Homeodomain-like"/>
    <property type="match status" value="1"/>
</dbReference>
<dbReference type="PROSITE" id="PS01124">
    <property type="entry name" value="HTH_ARAC_FAMILY_2"/>
    <property type="match status" value="1"/>
</dbReference>
<evidence type="ECO:0000256" key="1">
    <source>
        <dbReference type="ARBA" id="ARBA00023015"/>
    </source>
</evidence>
<feature type="transmembrane region" description="Helical" evidence="4">
    <location>
        <begin position="6"/>
        <end position="21"/>
    </location>
</feature>
<accession>A0A1M6NUB1</accession>
<dbReference type="EMBL" id="FRAM01000001">
    <property type="protein sequence ID" value="SHJ99319.1"/>
    <property type="molecule type" value="Genomic_DNA"/>
</dbReference>
<reference evidence="7" key="1">
    <citation type="submission" date="2016-11" db="EMBL/GenBank/DDBJ databases">
        <authorList>
            <person name="Varghese N."/>
            <person name="Submissions S."/>
        </authorList>
    </citation>
    <scope>NUCLEOTIDE SEQUENCE [LARGE SCALE GENOMIC DNA]</scope>
    <source>
        <strain evidence="7">DSM 18016</strain>
    </source>
</reference>
<keyword evidence="4" id="KW-1133">Transmembrane helix</keyword>
<feature type="transmembrane region" description="Helical" evidence="4">
    <location>
        <begin position="185"/>
        <end position="208"/>
    </location>
</feature>
<keyword evidence="7" id="KW-1185">Reference proteome</keyword>
<dbReference type="GO" id="GO:0043565">
    <property type="term" value="F:sequence-specific DNA binding"/>
    <property type="evidence" value="ECO:0007669"/>
    <property type="project" value="InterPro"/>
</dbReference>
<feature type="domain" description="HTH araC/xylS-type" evidence="5">
    <location>
        <begin position="293"/>
        <end position="397"/>
    </location>
</feature>
<dbReference type="Pfam" id="PF12833">
    <property type="entry name" value="HTH_18"/>
    <property type="match status" value="1"/>
</dbReference>
<organism evidence="6 7">
    <name type="scientific">Epilithonimonas mollis</name>
    <dbReference type="NCBI Taxonomy" id="216903"/>
    <lineage>
        <taxon>Bacteria</taxon>
        <taxon>Pseudomonadati</taxon>
        <taxon>Bacteroidota</taxon>
        <taxon>Flavobacteriia</taxon>
        <taxon>Flavobacteriales</taxon>
        <taxon>Weeksellaceae</taxon>
        <taxon>Chryseobacterium group</taxon>
        <taxon>Epilithonimonas</taxon>
    </lineage>
</organism>
<dbReference type="Proteomes" id="UP000184498">
    <property type="component" value="Unassembled WGS sequence"/>
</dbReference>
<name>A0A1M6NUB1_9FLAO</name>
<keyword evidence="4" id="KW-0812">Transmembrane</keyword>
<proteinExistence type="predicted"/>
<feature type="transmembrane region" description="Helical" evidence="4">
    <location>
        <begin position="228"/>
        <end position="248"/>
    </location>
</feature>